<feature type="DNA-binding region" description="H-T-H motif" evidence="3">
    <location>
        <begin position="38"/>
        <end position="57"/>
    </location>
</feature>
<dbReference type="GO" id="GO:0003700">
    <property type="term" value="F:DNA-binding transcription factor activity"/>
    <property type="evidence" value="ECO:0007669"/>
    <property type="project" value="TreeGrafter"/>
</dbReference>
<dbReference type="EMBL" id="KU744946">
    <property type="protein sequence ID" value="AMQ95829.1"/>
    <property type="molecule type" value="Genomic_DNA"/>
</dbReference>
<organism evidence="5">
    <name type="scientific">Acinetobacter baumannii</name>
    <dbReference type="NCBI Taxonomy" id="470"/>
    <lineage>
        <taxon>Bacteria</taxon>
        <taxon>Pseudomonadati</taxon>
        <taxon>Pseudomonadota</taxon>
        <taxon>Gammaproteobacteria</taxon>
        <taxon>Moraxellales</taxon>
        <taxon>Moraxellaceae</taxon>
        <taxon>Acinetobacter</taxon>
        <taxon>Acinetobacter calcoaceticus/baumannii complex</taxon>
    </lineage>
</organism>
<keyword evidence="2 3" id="KW-0238">DNA-binding</keyword>
<dbReference type="SUPFAM" id="SSF46689">
    <property type="entry name" value="Homeodomain-like"/>
    <property type="match status" value="1"/>
</dbReference>
<evidence type="ECO:0000313" key="5">
    <source>
        <dbReference type="EMBL" id="AMQ95829.1"/>
    </source>
</evidence>
<name>A0A142G4K2_ACIBA</name>
<geneLocation type="plasmid" evidence="5">
    <name>pA297-3</name>
</geneLocation>
<dbReference type="GO" id="GO:0000976">
    <property type="term" value="F:transcription cis-regulatory region binding"/>
    <property type="evidence" value="ECO:0007669"/>
    <property type="project" value="TreeGrafter"/>
</dbReference>
<protein>
    <submittedName>
        <fullName evidence="5">TetR family transcriptional regulator</fullName>
    </submittedName>
</protein>
<dbReference type="InterPro" id="IPR036271">
    <property type="entry name" value="Tet_transcr_reg_TetR-rel_C_sf"/>
</dbReference>
<dbReference type="PRINTS" id="PR00455">
    <property type="entry name" value="HTHTETR"/>
</dbReference>
<dbReference type="InterPro" id="IPR009057">
    <property type="entry name" value="Homeodomain-like_sf"/>
</dbReference>
<dbReference type="InterPro" id="IPR050109">
    <property type="entry name" value="HTH-type_TetR-like_transc_reg"/>
</dbReference>
<feature type="domain" description="HTH tetR-type" evidence="4">
    <location>
        <begin position="15"/>
        <end position="75"/>
    </location>
</feature>
<accession>A0A142G4K2</accession>
<dbReference type="Gene3D" id="1.10.357.10">
    <property type="entry name" value="Tetracycline Repressor, domain 2"/>
    <property type="match status" value="1"/>
</dbReference>
<dbReference type="Pfam" id="PF17932">
    <property type="entry name" value="TetR_C_24"/>
    <property type="match status" value="1"/>
</dbReference>
<dbReference type="SUPFAM" id="SSF48498">
    <property type="entry name" value="Tetracyclin repressor-like, C-terminal domain"/>
    <property type="match status" value="1"/>
</dbReference>
<proteinExistence type="predicted"/>
<dbReference type="PROSITE" id="PS50977">
    <property type="entry name" value="HTH_TETR_2"/>
    <property type="match status" value="1"/>
</dbReference>
<dbReference type="Pfam" id="PF00440">
    <property type="entry name" value="TetR_N"/>
    <property type="match status" value="1"/>
</dbReference>
<evidence type="ECO:0000256" key="2">
    <source>
        <dbReference type="ARBA" id="ARBA00023125"/>
    </source>
</evidence>
<dbReference type="InterPro" id="IPR041490">
    <property type="entry name" value="KstR2_TetR_C"/>
</dbReference>
<evidence type="ECO:0000256" key="3">
    <source>
        <dbReference type="PROSITE-ProRule" id="PRU00335"/>
    </source>
</evidence>
<keyword evidence="1" id="KW-0175">Coiled coil</keyword>
<dbReference type="Gene3D" id="1.10.10.60">
    <property type="entry name" value="Homeodomain-like"/>
    <property type="match status" value="1"/>
</dbReference>
<dbReference type="AlphaFoldDB" id="A0A142G4K2"/>
<evidence type="ECO:0000256" key="1">
    <source>
        <dbReference type="ARBA" id="ARBA00023054"/>
    </source>
</evidence>
<sequence>MSQTMLSSESTRVEVADRERVLAASAKLFREKGFERTSVREIASACGILPGSLHYRYRSKDDILVDMMRLAIERTIYRIVEATSAIQDPLKKMQSALQTHVDILMSGDDMVYVLLFEWRSVHGVAREQIIAERDRYERYWQTILDDLQSYGCIRNDVDADLLRLIGLGAINWAATWYKENGKYNLEQIADAIWQMMTRGILNPDFHEEAKNL</sequence>
<keyword evidence="5" id="KW-0614">Plasmid</keyword>
<dbReference type="PANTHER" id="PTHR30055:SF183">
    <property type="entry name" value="NUCLEOID OCCLUSION FACTOR SLMA"/>
    <property type="match status" value="1"/>
</dbReference>
<reference evidence="5" key="1">
    <citation type="submission" date="2016-02" db="EMBL/GenBank/DDBJ databases">
        <title>Conjugative plasmids carrying the sulphonamide resistance gene.</title>
        <authorList>
            <person name="Hamidian M."/>
            <person name="Ambrose S.J."/>
            <person name="Hall R.M."/>
        </authorList>
    </citation>
    <scope>NUCLEOTIDE SEQUENCE</scope>
    <source>
        <strain evidence="5">A297</strain>
        <plasmid evidence="5">pA297-3</plasmid>
    </source>
</reference>
<dbReference type="InterPro" id="IPR001647">
    <property type="entry name" value="HTH_TetR"/>
</dbReference>
<dbReference type="PANTHER" id="PTHR30055">
    <property type="entry name" value="HTH-TYPE TRANSCRIPTIONAL REGULATOR RUTR"/>
    <property type="match status" value="1"/>
</dbReference>
<evidence type="ECO:0000259" key="4">
    <source>
        <dbReference type="PROSITE" id="PS50977"/>
    </source>
</evidence>